<dbReference type="AlphaFoldDB" id="A0A7S9LUT3"/>
<evidence type="ECO:0000313" key="2">
    <source>
        <dbReference type="EMBL" id="QPH55140.1"/>
    </source>
</evidence>
<evidence type="ECO:0008006" key="4">
    <source>
        <dbReference type="Google" id="ProtNLM"/>
    </source>
</evidence>
<evidence type="ECO:0000313" key="3">
    <source>
        <dbReference type="Proteomes" id="UP000594800"/>
    </source>
</evidence>
<reference evidence="2 3" key="1">
    <citation type="submission" date="2020-11" db="EMBL/GenBank/DDBJ databases">
        <title>Description of Pontivivens ytuae sp. nov. isolated from deep sea sediment of Mariana Trench.</title>
        <authorList>
            <person name="Wang Z."/>
            <person name="Sun Q.-L."/>
            <person name="Xu X.-D."/>
            <person name="Tang Y.-Z."/>
            <person name="Zhang J."/>
        </authorList>
    </citation>
    <scope>NUCLEOTIDE SEQUENCE [LARGE SCALE GENOMIC DNA]</scope>
    <source>
        <strain evidence="2 3">MT2928</strain>
    </source>
</reference>
<organism evidence="2 3">
    <name type="scientific">Pontivivens ytuae</name>
    <dbReference type="NCBI Taxonomy" id="2789856"/>
    <lineage>
        <taxon>Bacteria</taxon>
        <taxon>Pseudomonadati</taxon>
        <taxon>Pseudomonadota</taxon>
        <taxon>Alphaproteobacteria</taxon>
        <taxon>Rhodobacterales</taxon>
        <taxon>Paracoccaceae</taxon>
        <taxon>Pontivivens</taxon>
    </lineage>
</organism>
<evidence type="ECO:0000256" key="1">
    <source>
        <dbReference type="SAM" id="Phobius"/>
    </source>
</evidence>
<accession>A0A7S9LUT3</accession>
<keyword evidence="1" id="KW-1133">Transmembrane helix</keyword>
<protein>
    <recommendedName>
        <fullName evidence="4">DUF2489 domain-containing protein</fullName>
    </recommendedName>
</protein>
<proteinExistence type="predicted"/>
<sequence>MNSPVDAMDDRVTAAIIAAAVSAVVAVLSWVFAFFRDERRERRRRRERVIDVQKAIRAEIETHVYQLERDDLDRVAEVVATLFGSDPGYVPFIPRERHDVIFAVLVGDIQVLPTDTIRPVVVYYDILATIDAMTEDMRSERYGALDPERRALFFADYMDTKRNLLRRGQKAIESLSESIALLEQGASPINRPVADQSGR</sequence>
<dbReference type="KEGG" id="poz:I0K15_05170"/>
<gene>
    <name evidence="2" type="ORF">I0K15_05170</name>
</gene>
<dbReference type="RefSeq" id="WP_196104339.1">
    <property type="nucleotide sequence ID" value="NZ_CP064942.1"/>
</dbReference>
<dbReference type="EMBL" id="CP064942">
    <property type="protein sequence ID" value="QPH55140.1"/>
    <property type="molecule type" value="Genomic_DNA"/>
</dbReference>
<name>A0A7S9LUT3_9RHOB</name>
<keyword evidence="1" id="KW-0812">Transmembrane</keyword>
<keyword evidence="1" id="KW-0472">Membrane</keyword>
<keyword evidence="3" id="KW-1185">Reference proteome</keyword>
<feature type="transmembrane region" description="Helical" evidence="1">
    <location>
        <begin position="12"/>
        <end position="35"/>
    </location>
</feature>
<dbReference type="Proteomes" id="UP000594800">
    <property type="component" value="Chromosome"/>
</dbReference>